<evidence type="ECO:0000256" key="1">
    <source>
        <dbReference type="ARBA" id="ARBA00022729"/>
    </source>
</evidence>
<keyword evidence="1 3" id="KW-0732">Signal</keyword>
<keyword evidence="2" id="KW-0677">Repeat</keyword>
<accession>A0AAN8ZF33</accession>
<reference evidence="5 6" key="1">
    <citation type="submission" date="2023-12" db="EMBL/GenBank/DDBJ databases">
        <title>A high-quality genome assembly for Dillenia turbinata (Dilleniales).</title>
        <authorList>
            <person name="Chanderbali A."/>
        </authorList>
    </citation>
    <scope>NUCLEOTIDE SEQUENCE [LARGE SCALE GENOMIC DNA]</scope>
    <source>
        <strain evidence="5">LSX21</strain>
        <tissue evidence="5">Leaf</tissue>
    </source>
</reference>
<sequence>MAINSSKQTLFLLFSLLHLVAISISQPDFLYSKCMDDYGNYTSNSTCKQNLDKALSNSYGNGYRFFNVSVGENIAKVNAIALCRGDVELASCRSCQNNSNYKLRLVFTNRKEAFGGDDNCMSSNDTSNVNGFNQELGSLLNKLKNQAASGGSLRKYATGNASFGNFQTIYGLVQCTPDLTEIDCSNCVDSAKENIQACCGGKEGGRVIYPSCYIRYETCKFYNSDPTTGTETVISAILLIIMITFYIRKTEQKVEIEDDNVDNVDTSMRLCNMTFETVKQATENFSDANKLGQGGFGAVYKVINLRPSHDKPRHIEH</sequence>
<dbReference type="CDD" id="cd23509">
    <property type="entry name" value="Gnk2-like"/>
    <property type="match status" value="2"/>
</dbReference>
<dbReference type="Gene3D" id="3.30.430.20">
    <property type="entry name" value="Gnk2 domain, C-X8-C-X2-C motif"/>
    <property type="match status" value="2"/>
</dbReference>
<evidence type="ECO:0000259" key="4">
    <source>
        <dbReference type="PROSITE" id="PS51473"/>
    </source>
</evidence>
<dbReference type="Proteomes" id="UP001370490">
    <property type="component" value="Unassembled WGS sequence"/>
</dbReference>
<dbReference type="Gene3D" id="3.30.200.20">
    <property type="entry name" value="Phosphorylase Kinase, domain 1"/>
    <property type="match status" value="1"/>
</dbReference>
<dbReference type="PROSITE" id="PS51473">
    <property type="entry name" value="GNK2"/>
    <property type="match status" value="1"/>
</dbReference>
<dbReference type="InterPro" id="IPR038408">
    <property type="entry name" value="GNK2_sf"/>
</dbReference>
<dbReference type="SUPFAM" id="SSF56112">
    <property type="entry name" value="Protein kinase-like (PK-like)"/>
    <property type="match status" value="1"/>
</dbReference>
<gene>
    <name evidence="5" type="ORF">RJ641_002024</name>
</gene>
<evidence type="ECO:0000256" key="3">
    <source>
        <dbReference type="SAM" id="SignalP"/>
    </source>
</evidence>
<dbReference type="PANTHER" id="PTHR32099">
    <property type="entry name" value="CYSTEINE-RICH REPEAT SECRETORY PROTEIN"/>
    <property type="match status" value="1"/>
</dbReference>
<dbReference type="FunFam" id="3.30.430.20:FF:000002">
    <property type="entry name" value="Cysteine-rich receptor-like protein kinase 10"/>
    <property type="match status" value="1"/>
</dbReference>
<dbReference type="PANTHER" id="PTHR32099:SF51">
    <property type="entry name" value="CYSTEINE-RICH RECEPTOR-LIKE PROTEIN KINASE 25 ISOFORM X1"/>
    <property type="match status" value="1"/>
</dbReference>
<evidence type="ECO:0000256" key="2">
    <source>
        <dbReference type="ARBA" id="ARBA00022737"/>
    </source>
</evidence>
<comment type="caution">
    <text evidence="5">The sequence shown here is derived from an EMBL/GenBank/DDBJ whole genome shotgun (WGS) entry which is preliminary data.</text>
</comment>
<dbReference type="InterPro" id="IPR011009">
    <property type="entry name" value="Kinase-like_dom_sf"/>
</dbReference>
<evidence type="ECO:0000313" key="6">
    <source>
        <dbReference type="Proteomes" id="UP001370490"/>
    </source>
</evidence>
<feature type="signal peptide" evidence="3">
    <location>
        <begin position="1"/>
        <end position="25"/>
    </location>
</feature>
<dbReference type="InterPro" id="IPR002902">
    <property type="entry name" value="GNK2"/>
</dbReference>
<organism evidence="5 6">
    <name type="scientific">Dillenia turbinata</name>
    <dbReference type="NCBI Taxonomy" id="194707"/>
    <lineage>
        <taxon>Eukaryota</taxon>
        <taxon>Viridiplantae</taxon>
        <taxon>Streptophyta</taxon>
        <taxon>Embryophyta</taxon>
        <taxon>Tracheophyta</taxon>
        <taxon>Spermatophyta</taxon>
        <taxon>Magnoliopsida</taxon>
        <taxon>eudicotyledons</taxon>
        <taxon>Gunneridae</taxon>
        <taxon>Pentapetalae</taxon>
        <taxon>Dilleniales</taxon>
        <taxon>Dilleniaceae</taxon>
        <taxon>Dillenia</taxon>
    </lineage>
</organism>
<name>A0AAN8ZF33_9MAGN</name>
<evidence type="ECO:0000313" key="5">
    <source>
        <dbReference type="EMBL" id="KAK6932400.1"/>
    </source>
</evidence>
<protein>
    <submittedName>
        <fullName evidence="5">Gnk2-homologous domain</fullName>
    </submittedName>
</protein>
<dbReference type="AlphaFoldDB" id="A0AAN8ZF33"/>
<dbReference type="EMBL" id="JBAMMX010000010">
    <property type="protein sequence ID" value="KAK6932400.1"/>
    <property type="molecule type" value="Genomic_DNA"/>
</dbReference>
<dbReference type="Pfam" id="PF01657">
    <property type="entry name" value="Stress-antifung"/>
    <property type="match status" value="1"/>
</dbReference>
<feature type="domain" description="Gnk2-homologous" evidence="4">
    <location>
        <begin position="114"/>
        <end position="221"/>
    </location>
</feature>
<proteinExistence type="predicted"/>
<feature type="chain" id="PRO_5042825429" evidence="3">
    <location>
        <begin position="26"/>
        <end position="317"/>
    </location>
</feature>
<keyword evidence="6" id="KW-1185">Reference proteome</keyword>